<organism evidence="2 3">
    <name type="scientific">Hyella patelloides LEGE 07179</name>
    <dbReference type="NCBI Taxonomy" id="945734"/>
    <lineage>
        <taxon>Bacteria</taxon>
        <taxon>Bacillati</taxon>
        <taxon>Cyanobacteriota</taxon>
        <taxon>Cyanophyceae</taxon>
        <taxon>Pleurocapsales</taxon>
        <taxon>Hyellaceae</taxon>
        <taxon>Hyella</taxon>
    </lineage>
</organism>
<reference evidence="2 3" key="1">
    <citation type="submission" date="2019-01" db="EMBL/GenBank/DDBJ databases">
        <authorList>
            <person name="Brito A."/>
        </authorList>
    </citation>
    <scope>NUCLEOTIDE SEQUENCE [LARGE SCALE GENOMIC DNA]</scope>
    <source>
        <strain evidence="2">1</strain>
    </source>
</reference>
<sequence length="73" mass="8423">MGRGRPGGNPDFGTKYAFTTNRQEPLNKKVTVRITETMDSRLKEVENYREFIREAIAEKLEKLDCDTSLQKIS</sequence>
<dbReference type="Proteomes" id="UP000320055">
    <property type="component" value="Unassembled WGS sequence"/>
</dbReference>
<protein>
    <submittedName>
        <fullName evidence="2">Uncharacterized protein</fullName>
    </submittedName>
</protein>
<evidence type="ECO:0000313" key="3">
    <source>
        <dbReference type="Proteomes" id="UP000320055"/>
    </source>
</evidence>
<dbReference type="EMBL" id="CAACVJ010000453">
    <property type="protein sequence ID" value="VEP16889.1"/>
    <property type="molecule type" value="Genomic_DNA"/>
</dbReference>
<feature type="region of interest" description="Disordered" evidence="1">
    <location>
        <begin position="1"/>
        <end position="20"/>
    </location>
</feature>
<accession>A0A563VZN3</accession>
<proteinExistence type="predicted"/>
<keyword evidence="3" id="KW-1185">Reference proteome</keyword>
<gene>
    <name evidence="2" type="ORF">H1P_5060003</name>
</gene>
<evidence type="ECO:0000256" key="1">
    <source>
        <dbReference type="SAM" id="MobiDB-lite"/>
    </source>
</evidence>
<dbReference type="RefSeq" id="WP_144875564.1">
    <property type="nucleotide sequence ID" value="NZ_LR214240.1"/>
</dbReference>
<dbReference type="AlphaFoldDB" id="A0A563VZN3"/>
<dbReference type="OrthoDB" id="574279at2"/>
<name>A0A563VZN3_9CYAN</name>
<evidence type="ECO:0000313" key="2">
    <source>
        <dbReference type="EMBL" id="VEP16889.1"/>
    </source>
</evidence>